<organism evidence="1 2">
    <name type="scientific">Fusarium torulosum</name>
    <dbReference type="NCBI Taxonomy" id="33205"/>
    <lineage>
        <taxon>Eukaryota</taxon>
        <taxon>Fungi</taxon>
        <taxon>Dikarya</taxon>
        <taxon>Ascomycota</taxon>
        <taxon>Pezizomycotina</taxon>
        <taxon>Sordariomycetes</taxon>
        <taxon>Hypocreomycetidae</taxon>
        <taxon>Hypocreales</taxon>
        <taxon>Nectriaceae</taxon>
        <taxon>Fusarium</taxon>
    </lineage>
</organism>
<evidence type="ECO:0000313" key="1">
    <source>
        <dbReference type="EMBL" id="SPJ73097.1"/>
    </source>
</evidence>
<keyword evidence="2" id="KW-1185">Reference proteome</keyword>
<accession>A0AAE8SF22</accession>
<reference evidence="1" key="1">
    <citation type="submission" date="2018-03" db="EMBL/GenBank/DDBJ databases">
        <authorList>
            <person name="Guldener U."/>
        </authorList>
    </citation>
    <scope>NUCLEOTIDE SEQUENCE</scope>
</reference>
<dbReference type="EMBL" id="ONZP01000088">
    <property type="protein sequence ID" value="SPJ73097.1"/>
    <property type="molecule type" value="Genomic_DNA"/>
</dbReference>
<sequence length="165" mass="19825">MVRFPTFDRQPYFYSWISQDLHLYNILVSLPPAIAAVDELWEDWYSRQPLHCRMRPNMDHVYCIPRLCAFEPDKWPYNQPNPDKTTWSEISHIARYCIRMCIVLREILPHIYALDWDACVPMFMWHAMLNVKAHCSREWIRRRDERRSRIAASRESGGSRHSSGQ</sequence>
<dbReference type="Proteomes" id="UP001187734">
    <property type="component" value="Unassembled WGS sequence"/>
</dbReference>
<name>A0AAE8SF22_9HYPO</name>
<protein>
    <submittedName>
        <fullName evidence="1">Uncharacterized protein</fullName>
    </submittedName>
</protein>
<proteinExistence type="predicted"/>
<comment type="caution">
    <text evidence="1">The sequence shown here is derived from an EMBL/GenBank/DDBJ whole genome shotgun (WGS) entry which is preliminary data.</text>
</comment>
<evidence type="ECO:0000313" key="2">
    <source>
        <dbReference type="Proteomes" id="UP001187734"/>
    </source>
</evidence>
<gene>
    <name evidence="1" type="ORF">FTOL_02826</name>
</gene>
<dbReference type="AlphaFoldDB" id="A0AAE8SF22"/>